<dbReference type="EMBL" id="BAAAZA010000010">
    <property type="protein sequence ID" value="GAA3870751.1"/>
    <property type="molecule type" value="Genomic_DNA"/>
</dbReference>
<evidence type="ECO:0000313" key="1">
    <source>
        <dbReference type="EMBL" id="GAA3870751.1"/>
    </source>
</evidence>
<gene>
    <name evidence="1" type="ORF">GCM10022207_40010</name>
</gene>
<name>A0ABP7KA66_9ACTN</name>
<evidence type="ECO:0000313" key="2">
    <source>
        <dbReference type="Proteomes" id="UP001501563"/>
    </source>
</evidence>
<protein>
    <submittedName>
        <fullName evidence="1">Uncharacterized protein</fullName>
    </submittedName>
</protein>
<reference evidence="2" key="1">
    <citation type="journal article" date="2019" name="Int. J. Syst. Evol. Microbiol.">
        <title>The Global Catalogue of Microorganisms (GCM) 10K type strain sequencing project: providing services to taxonomists for standard genome sequencing and annotation.</title>
        <authorList>
            <consortium name="The Broad Institute Genomics Platform"/>
            <consortium name="The Broad Institute Genome Sequencing Center for Infectious Disease"/>
            <person name="Wu L."/>
            <person name="Ma J."/>
        </authorList>
    </citation>
    <scope>NUCLEOTIDE SEQUENCE [LARGE SCALE GENOMIC DNA]</scope>
    <source>
        <strain evidence="2">JCM 16578</strain>
    </source>
</reference>
<proteinExistence type="predicted"/>
<accession>A0ABP7KA66</accession>
<sequence>MTIDQHLATIDLLRAREFPARSGVSDVGFGGPGFHIAPLAVSAGLGTGDGAERERWAEDLDAWKEAIAQRLDDRWGEGLRWWSLTVGVRKARGEEIPEPWATLGDLVDELYLWRPDGTGRWVALGVAERDGADEIRLLAAVTDRDPP</sequence>
<dbReference type="RefSeq" id="WP_331268212.1">
    <property type="nucleotide sequence ID" value="NZ_BAAAZA010000010.1"/>
</dbReference>
<dbReference type="Proteomes" id="UP001501563">
    <property type="component" value="Unassembled WGS sequence"/>
</dbReference>
<keyword evidence="2" id="KW-1185">Reference proteome</keyword>
<organism evidence="1 2">
    <name type="scientific">Streptomyces lannensis</name>
    <dbReference type="NCBI Taxonomy" id="766498"/>
    <lineage>
        <taxon>Bacteria</taxon>
        <taxon>Bacillati</taxon>
        <taxon>Actinomycetota</taxon>
        <taxon>Actinomycetes</taxon>
        <taxon>Kitasatosporales</taxon>
        <taxon>Streptomycetaceae</taxon>
        <taxon>Streptomyces</taxon>
    </lineage>
</organism>
<comment type="caution">
    <text evidence="1">The sequence shown here is derived from an EMBL/GenBank/DDBJ whole genome shotgun (WGS) entry which is preliminary data.</text>
</comment>